<sequence length="516" mass="56348">MKFLSCIAAFAFVDLSVAQKVVKHNFDILRGSSFEKAQKYQTPQFVKRDDDEYEFFINNMETYYQMNISVGTPGQDMAVLLDTGSSDLWLYDSAAKYCSKLATSTSSVATASTDLLYGATPSDFINPKFDNCGGIGGFDSDKSSTFHRNKTEFLIKYGDNTTAEGYWGRDLVTIGDTKISNLTFAVAAFTNSTPVFGIGLPGAETTFGEYFIASENYTYENLPAKMATEGLINTPAYSLFLNDVDEDVGSVLFGGVDHSKYSGNLTTVKVVDWDGGLQVTVSEIDIQKGDKVAAFAQGKYLALLDSGTTLTYLPNELYETFQEFTNATWDDNIEQYYYDCDEIADTTISFDFTGAKIEVPLKSFTFKQFGKCVSGIQRYDYDDVTYFILGDNFLRNAYVVYDLENLEISLAQAKYNGGKEDVEEITKKGVPSAVKAKYYSDTYIIGEHDVTDATSLLYHSATPVVSATTTSSNSKATGTASSSSASSSSKGSASSNSLSSSLLVSVFGLLSMLSFA</sequence>
<dbReference type="InterPro" id="IPR021109">
    <property type="entry name" value="Peptidase_aspartic_dom_sf"/>
</dbReference>
<dbReference type="GO" id="GO:0005576">
    <property type="term" value="C:extracellular region"/>
    <property type="evidence" value="ECO:0007669"/>
    <property type="project" value="UniProtKB-SubCell"/>
</dbReference>
<evidence type="ECO:0000256" key="1">
    <source>
        <dbReference type="ARBA" id="ARBA00001675"/>
    </source>
</evidence>
<keyword evidence="5" id="KW-0964">Secreted</keyword>
<evidence type="ECO:0000256" key="8">
    <source>
        <dbReference type="ARBA" id="ARBA00022750"/>
    </source>
</evidence>
<dbReference type="Gene3D" id="2.40.70.10">
    <property type="entry name" value="Acid Proteases"/>
    <property type="match status" value="2"/>
</dbReference>
<dbReference type="GO" id="GO:0006508">
    <property type="term" value="P:proteolysis"/>
    <property type="evidence" value="ECO:0007669"/>
    <property type="project" value="UniProtKB-KW"/>
</dbReference>
<reference evidence="18" key="1">
    <citation type="submission" date="2013-12" db="EMBL/GenBank/DDBJ databases">
        <authorList>
            <person name="Genoscope - CEA"/>
        </authorList>
    </citation>
    <scope>NUCLEOTIDE SEQUENCE</scope>
    <source>
        <strain evidence="18">CBS 1993</strain>
    </source>
</reference>
<dbReference type="FunFam" id="2.40.70.10:FF:000011">
    <property type="entry name" value="Aspartic protease"/>
    <property type="match status" value="1"/>
</dbReference>
<evidence type="ECO:0000259" key="17">
    <source>
        <dbReference type="PROSITE" id="PS51767"/>
    </source>
</evidence>
<keyword evidence="11 13" id="KW-1015">Disulfide bond</keyword>
<evidence type="ECO:0000256" key="13">
    <source>
        <dbReference type="PIRSR" id="PIRSR601461-2"/>
    </source>
</evidence>
<dbReference type="OrthoDB" id="771136at2759"/>
<dbReference type="PRINTS" id="PR00792">
    <property type="entry name" value="PEPSIN"/>
</dbReference>
<keyword evidence="8 14" id="KW-0064">Aspartyl protease</keyword>
<evidence type="ECO:0000313" key="19">
    <source>
        <dbReference type="Proteomes" id="UP000019384"/>
    </source>
</evidence>
<evidence type="ECO:0000256" key="10">
    <source>
        <dbReference type="ARBA" id="ARBA00023145"/>
    </source>
</evidence>
<comment type="catalytic activity">
    <reaction evidence="1">
        <text>Preferential cleavage at the carboxyl of hydrophobic amino acids, but fails to cleave 15-Leu-|-Tyr-16, 16-Tyr-|-Leu-17 and 24-Phe-|-Phe-25 of insulin B chain. Activates trypsinogen, and degrades keratin.</text>
        <dbReference type="EC" id="3.4.23.24"/>
    </reaction>
</comment>
<dbReference type="EMBL" id="HG793131">
    <property type="protein sequence ID" value="CDK29971.1"/>
    <property type="molecule type" value="Genomic_DNA"/>
</dbReference>
<dbReference type="HOGENOM" id="CLU_013253_9_1_1"/>
<dbReference type="PANTHER" id="PTHR47966">
    <property type="entry name" value="BETA-SITE APP-CLEAVING ENZYME, ISOFORM A-RELATED"/>
    <property type="match status" value="1"/>
</dbReference>
<protein>
    <recommendedName>
        <fullName evidence="4">candidapepsin</fullName>
        <ecNumber evidence="4">3.4.23.24</ecNumber>
    </recommendedName>
</protein>
<evidence type="ECO:0000313" key="18">
    <source>
        <dbReference type="EMBL" id="CDK29971.1"/>
    </source>
</evidence>
<dbReference type="CDD" id="cd05474">
    <property type="entry name" value="SAP_like"/>
    <property type="match status" value="1"/>
</dbReference>
<dbReference type="GeneID" id="34523339"/>
<dbReference type="InterPro" id="IPR033876">
    <property type="entry name" value="SAP-like"/>
</dbReference>
<dbReference type="AlphaFoldDB" id="W6MT16"/>
<dbReference type="MEROPS" id="A01.035"/>
<dbReference type="SUPFAM" id="SSF50630">
    <property type="entry name" value="Acid proteases"/>
    <property type="match status" value="1"/>
</dbReference>
<evidence type="ECO:0000256" key="11">
    <source>
        <dbReference type="ARBA" id="ARBA00023157"/>
    </source>
</evidence>
<evidence type="ECO:0000256" key="15">
    <source>
        <dbReference type="SAM" id="MobiDB-lite"/>
    </source>
</evidence>
<evidence type="ECO:0000256" key="4">
    <source>
        <dbReference type="ARBA" id="ARBA00013207"/>
    </source>
</evidence>
<evidence type="ECO:0000256" key="12">
    <source>
        <dbReference type="PIRSR" id="PIRSR601461-1"/>
    </source>
</evidence>
<dbReference type="PROSITE" id="PS51767">
    <property type="entry name" value="PEPTIDASE_A1"/>
    <property type="match status" value="1"/>
</dbReference>
<feature type="domain" description="Peptidase A1" evidence="17">
    <location>
        <begin position="64"/>
        <end position="411"/>
    </location>
</feature>
<dbReference type="InterPro" id="IPR001969">
    <property type="entry name" value="Aspartic_peptidase_AS"/>
</dbReference>
<dbReference type="PANTHER" id="PTHR47966:SF65">
    <property type="entry name" value="ASPARTIC-TYPE ENDOPEPTIDASE"/>
    <property type="match status" value="1"/>
</dbReference>
<gene>
    <name evidence="18" type="ORF">KUCA_T00005966001</name>
</gene>
<dbReference type="EC" id="3.4.23.24" evidence="4"/>
<evidence type="ECO:0000256" key="3">
    <source>
        <dbReference type="ARBA" id="ARBA00007447"/>
    </source>
</evidence>
<feature type="signal peptide" evidence="16">
    <location>
        <begin position="1"/>
        <end position="18"/>
    </location>
</feature>
<accession>W6MT16</accession>
<evidence type="ECO:0000256" key="5">
    <source>
        <dbReference type="ARBA" id="ARBA00022525"/>
    </source>
</evidence>
<dbReference type="Pfam" id="PF00026">
    <property type="entry name" value="Asp"/>
    <property type="match status" value="1"/>
</dbReference>
<keyword evidence="19" id="KW-1185">Reference proteome</keyword>
<evidence type="ECO:0000256" key="9">
    <source>
        <dbReference type="ARBA" id="ARBA00022801"/>
    </source>
</evidence>
<comment type="subcellular location">
    <subcellularLocation>
        <location evidence="2">Secreted</location>
    </subcellularLocation>
</comment>
<comment type="similarity">
    <text evidence="3 14">Belongs to the peptidase A1 family.</text>
</comment>
<dbReference type="InterPro" id="IPR001461">
    <property type="entry name" value="Aspartic_peptidase_A1"/>
</dbReference>
<dbReference type="InterPro" id="IPR033121">
    <property type="entry name" value="PEPTIDASE_A1"/>
</dbReference>
<feature type="chain" id="PRO_5004878588" description="candidapepsin" evidence="16">
    <location>
        <begin position="19"/>
        <end position="516"/>
    </location>
</feature>
<keyword evidence="7 16" id="KW-0732">Signal</keyword>
<organism evidence="18 19">
    <name type="scientific">Kuraishia capsulata CBS 1993</name>
    <dbReference type="NCBI Taxonomy" id="1382522"/>
    <lineage>
        <taxon>Eukaryota</taxon>
        <taxon>Fungi</taxon>
        <taxon>Dikarya</taxon>
        <taxon>Ascomycota</taxon>
        <taxon>Saccharomycotina</taxon>
        <taxon>Pichiomycetes</taxon>
        <taxon>Pichiales</taxon>
        <taxon>Pichiaceae</taxon>
        <taxon>Kuraishia</taxon>
    </lineage>
</organism>
<reference evidence="18" key="2">
    <citation type="submission" date="2014-02" db="EMBL/GenBank/DDBJ databases">
        <title>Complete DNA sequence of /Kuraishia capsulata/ illustrates novel genomic features among budding yeasts (/Saccharomycotina/).</title>
        <authorList>
            <person name="Morales L."/>
            <person name="Noel B."/>
            <person name="Porcel B."/>
            <person name="Marcet-Houben M."/>
            <person name="Hullo M-F."/>
            <person name="Sacerdot C."/>
            <person name="Tekaia F."/>
            <person name="Leh-Louis V."/>
            <person name="Despons L."/>
            <person name="Khanna V."/>
            <person name="Aury J-M."/>
            <person name="Barbe V."/>
            <person name="Couloux A."/>
            <person name="Labadie K."/>
            <person name="Pelletier E."/>
            <person name="Souciet J-L."/>
            <person name="Boekhout T."/>
            <person name="Gabaldon T."/>
            <person name="Wincker P."/>
            <person name="Dujon B."/>
        </authorList>
    </citation>
    <scope>NUCLEOTIDE SEQUENCE</scope>
    <source>
        <strain evidence="18">CBS 1993</strain>
    </source>
</reference>
<feature type="active site" evidence="12">
    <location>
        <position position="305"/>
    </location>
</feature>
<name>W6MT16_9ASCO</name>
<keyword evidence="9 14" id="KW-0378">Hydrolase</keyword>
<evidence type="ECO:0000256" key="7">
    <source>
        <dbReference type="ARBA" id="ARBA00022729"/>
    </source>
</evidence>
<dbReference type="PROSITE" id="PS00141">
    <property type="entry name" value="ASP_PROTEASE"/>
    <property type="match status" value="2"/>
</dbReference>
<feature type="disulfide bond" evidence="13">
    <location>
        <begin position="340"/>
        <end position="372"/>
    </location>
</feature>
<dbReference type="STRING" id="1382522.W6MT16"/>
<evidence type="ECO:0000256" key="16">
    <source>
        <dbReference type="SAM" id="SignalP"/>
    </source>
</evidence>
<proteinExistence type="inferred from homology"/>
<keyword evidence="6 14" id="KW-0645">Protease</keyword>
<evidence type="ECO:0000256" key="2">
    <source>
        <dbReference type="ARBA" id="ARBA00004613"/>
    </source>
</evidence>
<keyword evidence="10" id="KW-0865">Zymogen</keyword>
<dbReference type="GO" id="GO:0004190">
    <property type="term" value="F:aspartic-type endopeptidase activity"/>
    <property type="evidence" value="ECO:0007669"/>
    <property type="project" value="UniProtKB-KW"/>
</dbReference>
<feature type="active site" evidence="12">
    <location>
        <position position="82"/>
    </location>
</feature>
<dbReference type="RefSeq" id="XP_022461951.1">
    <property type="nucleotide sequence ID" value="XM_022604418.1"/>
</dbReference>
<evidence type="ECO:0000256" key="6">
    <source>
        <dbReference type="ARBA" id="ARBA00022670"/>
    </source>
</evidence>
<feature type="region of interest" description="Disordered" evidence="15">
    <location>
        <begin position="468"/>
        <end position="497"/>
    </location>
</feature>
<dbReference type="Proteomes" id="UP000019384">
    <property type="component" value="Unassembled WGS sequence"/>
</dbReference>
<evidence type="ECO:0000256" key="14">
    <source>
        <dbReference type="RuleBase" id="RU000454"/>
    </source>
</evidence>